<dbReference type="PANTHER" id="PTHR30290:SF38">
    <property type="entry name" value="D,D-DIPEPTIDE-BINDING PERIPLASMIC PROTEIN DDPA-RELATED"/>
    <property type="match status" value="1"/>
</dbReference>
<keyword evidence="5" id="KW-1185">Reference proteome</keyword>
<organism evidence="4 5">
    <name type="scientific">Halobacteriovorax vibrionivorans</name>
    <dbReference type="NCBI Taxonomy" id="2152716"/>
    <lineage>
        <taxon>Bacteria</taxon>
        <taxon>Pseudomonadati</taxon>
        <taxon>Bdellovibrionota</taxon>
        <taxon>Bacteriovoracia</taxon>
        <taxon>Bacteriovoracales</taxon>
        <taxon>Halobacteriovoraceae</taxon>
        <taxon>Halobacteriovorax</taxon>
    </lineage>
</organism>
<dbReference type="PIRSF" id="PIRSF002741">
    <property type="entry name" value="MppA"/>
    <property type="match status" value="1"/>
</dbReference>
<dbReference type="Pfam" id="PF00496">
    <property type="entry name" value="SBP_bac_5"/>
    <property type="match status" value="1"/>
</dbReference>
<dbReference type="InterPro" id="IPR030678">
    <property type="entry name" value="Peptide/Ni-bd"/>
</dbReference>
<feature type="domain" description="Solute-binding protein family 5" evidence="3">
    <location>
        <begin position="72"/>
        <end position="451"/>
    </location>
</feature>
<gene>
    <name evidence="4" type="ORF">DAY19_06065</name>
</gene>
<dbReference type="InterPro" id="IPR039424">
    <property type="entry name" value="SBP_5"/>
</dbReference>
<dbReference type="PANTHER" id="PTHR30290">
    <property type="entry name" value="PERIPLASMIC BINDING COMPONENT OF ABC TRANSPORTER"/>
    <property type="match status" value="1"/>
</dbReference>
<dbReference type="InterPro" id="IPR000914">
    <property type="entry name" value="SBP_5_dom"/>
</dbReference>
<dbReference type="Gene3D" id="3.90.76.10">
    <property type="entry name" value="Dipeptide-binding Protein, Domain 1"/>
    <property type="match status" value="1"/>
</dbReference>
<evidence type="ECO:0000259" key="3">
    <source>
        <dbReference type="Pfam" id="PF00496"/>
    </source>
</evidence>
<dbReference type="Gene3D" id="3.10.105.10">
    <property type="entry name" value="Dipeptide-binding Protein, Domain 3"/>
    <property type="match status" value="1"/>
</dbReference>
<name>A0ABY0IE59_9BACT</name>
<proteinExistence type="inferred from homology"/>
<dbReference type="PROSITE" id="PS51257">
    <property type="entry name" value="PROKAR_LIPOPROTEIN"/>
    <property type="match status" value="1"/>
</dbReference>
<evidence type="ECO:0000256" key="1">
    <source>
        <dbReference type="ARBA" id="ARBA00005695"/>
    </source>
</evidence>
<evidence type="ECO:0000313" key="5">
    <source>
        <dbReference type="Proteomes" id="UP000443582"/>
    </source>
</evidence>
<dbReference type="EMBL" id="QDKL01000002">
    <property type="protein sequence ID" value="RZF21246.1"/>
    <property type="molecule type" value="Genomic_DNA"/>
</dbReference>
<dbReference type="Proteomes" id="UP000443582">
    <property type="component" value="Unassembled WGS sequence"/>
</dbReference>
<dbReference type="CDD" id="cd08493">
    <property type="entry name" value="PBP2_DppA_like"/>
    <property type="match status" value="1"/>
</dbReference>
<comment type="caution">
    <text evidence="4">The sequence shown here is derived from an EMBL/GenBank/DDBJ whole genome shotgun (WGS) entry which is preliminary data.</text>
</comment>
<comment type="similarity">
    <text evidence="1">Belongs to the bacterial solute-binding protein 5 family.</text>
</comment>
<evidence type="ECO:0000313" key="4">
    <source>
        <dbReference type="EMBL" id="RZF21246.1"/>
    </source>
</evidence>
<accession>A0ABY0IE59</accession>
<dbReference type="SUPFAM" id="SSF53850">
    <property type="entry name" value="Periplasmic binding protein-like II"/>
    <property type="match status" value="1"/>
</dbReference>
<protein>
    <submittedName>
        <fullName evidence="4">ABC transporter substrate-binding protein</fullName>
    </submittedName>
</protein>
<dbReference type="Gene3D" id="3.40.190.10">
    <property type="entry name" value="Periplasmic binding protein-like II"/>
    <property type="match status" value="1"/>
</dbReference>
<evidence type="ECO:0000256" key="2">
    <source>
        <dbReference type="ARBA" id="ARBA00022729"/>
    </source>
</evidence>
<keyword evidence="2" id="KW-0732">Signal</keyword>
<dbReference type="RefSeq" id="WP_114706313.1">
    <property type="nucleotide sequence ID" value="NZ_QDKL01000002.1"/>
</dbReference>
<reference evidence="5" key="1">
    <citation type="journal article" date="2019" name="Int. J. Syst. Evol. Microbiol.">
        <title>Halobacteriovorax valvorus sp. nov., a novel prokaryotic predator isolated from coastal seawater of China.</title>
        <authorList>
            <person name="Chen M.-X."/>
        </authorList>
    </citation>
    <scope>NUCLEOTIDE SEQUENCE [LARGE SCALE GENOMIC DNA]</scope>
    <source>
        <strain evidence="5">BL9</strain>
    </source>
</reference>
<sequence>MFKKLVAFSLMGLLVVSCTGNGGAKKNTFVYCSEGSPSGFNPQFLTDGPSHNAAAYPLYNRLVSFETGSTNIIPSLSESWTVSDDQLTYTFNIRKGVKFHTTKYFKPTRELDASDVVWSFNRMYKKDHPYNKVSGGIYEYWDGMGMSNIIKEIKQTDKYQVQIRLHYPEAPLLANMAMAFTSVLSREYGEKMLAAKTPEEFDRKPVGTGPFIFSSYQKDTMIRYTANKDYFNGVPKIKRMVFSIIPDPSVRTQKLVAGECHLATQPAPTDIAALKANKEITVLDGPGLNVAYLAMNTEKKPFDNIHVRRAINFALNRSAYIDPIYLGFATIAKNPMPPTIWGYNDDISASEYNIKKAKEELKKAGLPNGFETTIWTLPVSRPYNPNGKKMGELMQEDLAKVGIKVELVSYDWPTYLKKAHAGEHSLIQMGWTGDNGDPDNFLYMLLSCEGAKAGSNYANWCNEDYDRQVIMAKRLSDRKKRAKYYQKAQEVFNKDLPWIPLFHSTVHRAMRSNVKGFKIHPLGNDIFTNISIE</sequence>